<evidence type="ECO:0000256" key="5">
    <source>
        <dbReference type="SAM" id="Phobius"/>
    </source>
</evidence>
<evidence type="ECO:0000256" key="2">
    <source>
        <dbReference type="ARBA" id="ARBA00022692"/>
    </source>
</evidence>
<dbReference type="STRING" id="1777140.AWB79_06087"/>
<feature type="transmembrane region" description="Helical" evidence="5">
    <location>
        <begin position="46"/>
        <end position="65"/>
    </location>
</feature>
<comment type="caution">
    <text evidence="7">The sequence shown here is derived from an EMBL/GenBank/DDBJ whole genome shotgun (WGS) entry which is preliminary data.</text>
</comment>
<dbReference type="OrthoDB" id="9770329at2"/>
<evidence type="ECO:0000259" key="6">
    <source>
        <dbReference type="Pfam" id="PF04116"/>
    </source>
</evidence>
<keyword evidence="4 5" id="KW-0472">Membrane</keyword>
<keyword evidence="2 5" id="KW-0812">Transmembrane</keyword>
<dbReference type="RefSeq" id="WP_061171122.1">
    <property type="nucleotide sequence ID" value="NZ_FCOA02000029.1"/>
</dbReference>
<evidence type="ECO:0000313" key="8">
    <source>
        <dbReference type="Proteomes" id="UP000054851"/>
    </source>
</evidence>
<name>A0A158CW00_9BURK</name>
<gene>
    <name evidence="7" type="ORF">AWB79_06087</name>
</gene>
<dbReference type="AlphaFoldDB" id="A0A158CW00"/>
<evidence type="ECO:0000256" key="1">
    <source>
        <dbReference type="ARBA" id="ARBA00004370"/>
    </source>
</evidence>
<keyword evidence="8" id="KW-1185">Reference proteome</keyword>
<feature type="transmembrane region" description="Helical" evidence="5">
    <location>
        <begin position="136"/>
        <end position="159"/>
    </location>
</feature>
<dbReference type="InterPro" id="IPR050307">
    <property type="entry name" value="Sterol_Desaturase_Related"/>
</dbReference>
<dbReference type="GO" id="GO:0005506">
    <property type="term" value="F:iron ion binding"/>
    <property type="evidence" value="ECO:0007669"/>
    <property type="project" value="InterPro"/>
</dbReference>
<dbReference type="Pfam" id="PF04116">
    <property type="entry name" value="FA_hydroxylase"/>
    <property type="match status" value="1"/>
</dbReference>
<keyword evidence="3 5" id="KW-1133">Transmembrane helix</keyword>
<protein>
    <submittedName>
        <fullName evidence="7">Fatty acid hydroxylase superfamily protein</fullName>
    </submittedName>
</protein>
<feature type="domain" description="Fatty acid hydroxylase" evidence="6">
    <location>
        <begin position="180"/>
        <end position="309"/>
    </location>
</feature>
<organism evidence="7 8">
    <name type="scientific">Caballeronia hypogeia</name>
    <dbReference type="NCBI Taxonomy" id="1777140"/>
    <lineage>
        <taxon>Bacteria</taxon>
        <taxon>Pseudomonadati</taxon>
        <taxon>Pseudomonadota</taxon>
        <taxon>Betaproteobacteria</taxon>
        <taxon>Burkholderiales</taxon>
        <taxon>Burkholderiaceae</taxon>
        <taxon>Caballeronia</taxon>
    </lineage>
</organism>
<dbReference type="GO" id="GO:0008610">
    <property type="term" value="P:lipid biosynthetic process"/>
    <property type="evidence" value="ECO:0007669"/>
    <property type="project" value="InterPro"/>
</dbReference>
<dbReference type="PANTHER" id="PTHR11863">
    <property type="entry name" value="STEROL DESATURASE"/>
    <property type="match status" value="1"/>
</dbReference>
<comment type="subcellular location">
    <subcellularLocation>
        <location evidence="1">Membrane</location>
    </subcellularLocation>
</comment>
<dbReference type="EMBL" id="FCOA02000029">
    <property type="protein sequence ID" value="SAK86535.1"/>
    <property type="molecule type" value="Genomic_DNA"/>
</dbReference>
<evidence type="ECO:0000256" key="3">
    <source>
        <dbReference type="ARBA" id="ARBA00022989"/>
    </source>
</evidence>
<dbReference type="GO" id="GO:0016491">
    <property type="term" value="F:oxidoreductase activity"/>
    <property type="evidence" value="ECO:0007669"/>
    <property type="project" value="InterPro"/>
</dbReference>
<sequence length="341" mass="39591">MDDSVFGKRDKRGDWKPLEAIEYPPVFVWPARPIAFAKWLAGFPGYLLPWNALYAVASIIVWLYLTPSMETMRTFSAGWISYLLGRNAVLVLLVYGAWHLRLYVQKRQGNTFKFNARWPATDNSAFLFKNQLADNLIWTFASGVPIWTAFEAFSLWCFANHYVPYVDWNTHPYYCVAMMLVIPLMRDLHFYIVHRILHWPPFYRWIHSLHHNNVNPMPWSGLAMHPVEHFFYYTGVLIHLVIPSHPLHAVFHLIHSSFGPAQGHAGFSKLVVCENTAINTDCYAHYLHHKYFECNYADGVIPLDKWFGTFHDGSKEAQKAMDERFLARAAKENAKHAKQAS</sequence>
<evidence type="ECO:0000256" key="4">
    <source>
        <dbReference type="ARBA" id="ARBA00023136"/>
    </source>
</evidence>
<accession>A0A158CW00</accession>
<proteinExistence type="predicted"/>
<dbReference type="Proteomes" id="UP000054851">
    <property type="component" value="Unassembled WGS sequence"/>
</dbReference>
<dbReference type="InterPro" id="IPR006694">
    <property type="entry name" value="Fatty_acid_hydroxylase"/>
</dbReference>
<evidence type="ECO:0000313" key="7">
    <source>
        <dbReference type="EMBL" id="SAK86535.1"/>
    </source>
</evidence>
<dbReference type="GO" id="GO:0016020">
    <property type="term" value="C:membrane"/>
    <property type="evidence" value="ECO:0007669"/>
    <property type="project" value="UniProtKB-SubCell"/>
</dbReference>
<reference evidence="7" key="1">
    <citation type="submission" date="2016-01" db="EMBL/GenBank/DDBJ databases">
        <authorList>
            <person name="Peeters C."/>
        </authorList>
    </citation>
    <scope>NUCLEOTIDE SEQUENCE</scope>
    <source>
        <strain evidence="7">LMG 29322</strain>
    </source>
</reference>
<feature type="transmembrane region" description="Helical" evidence="5">
    <location>
        <begin position="171"/>
        <end position="192"/>
    </location>
</feature>
<feature type="transmembrane region" description="Helical" evidence="5">
    <location>
        <begin position="77"/>
        <end position="98"/>
    </location>
</feature>